<evidence type="ECO:0000256" key="4">
    <source>
        <dbReference type="ARBA" id="ARBA00022989"/>
    </source>
</evidence>
<dbReference type="GO" id="GO:0016020">
    <property type="term" value="C:membrane"/>
    <property type="evidence" value="ECO:0007669"/>
    <property type="project" value="UniProtKB-SubCell"/>
</dbReference>
<protein>
    <submittedName>
        <fullName evidence="8">Uncharacterized protein</fullName>
    </submittedName>
</protein>
<dbReference type="GO" id="GO:0015020">
    <property type="term" value="F:glucuronosyltransferase activity"/>
    <property type="evidence" value="ECO:0007669"/>
    <property type="project" value="TreeGrafter"/>
</dbReference>
<evidence type="ECO:0000256" key="2">
    <source>
        <dbReference type="ARBA" id="ARBA00022692"/>
    </source>
</evidence>
<name>A0A8J4GEP2_9CHLO</name>
<reference evidence="8" key="1">
    <citation type="journal article" date="2021" name="Proc. Natl. Acad. Sci. U.S.A.">
        <title>Three genomes in the algal genus Volvox reveal the fate of a haploid sex-determining region after a transition to homothallism.</title>
        <authorList>
            <person name="Yamamoto K."/>
            <person name="Hamaji T."/>
            <person name="Kawai-Toyooka H."/>
            <person name="Matsuzaki R."/>
            <person name="Takahashi F."/>
            <person name="Nishimura Y."/>
            <person name="Kawachi M."/>
            <person name="Noguchi H."/>
            <person name="Minakuchi Y."/>
            <person name="Umen J.G."/>
            <person name="Toyoda A."/>
            <person name="Nozaki H."/>
        </authorList>
    </citation>
    <scope>NUCLEOTIDE SEQUENCE</scope>
    <source>
        <strain evidence="8">NIES-3785</strain>
    </source>
</reference>
<evidence type="ECO:0000313" key="9">
    <source>
        <dbReference type="Proteomes" id="UP000722791"/>
    </source>
</evidence>
<dbReference type="Proteomes" id="UP000722791">
    <property type="component" value="Unassembled WGS sequence"/>
</dbReference>
<gene>
    <name evidence="8" type="ORF">Vretimale_10130</name>
</gene>
<evidence type="ECO:0000256" key="1">
    <source>
        <dbReference type="ARBA" id="ARBA00004606"/>
    </source>
</evidence>
<dbReference type="PANTHER" id="PTHR12270:SF52">
    <property type="entry name" value="GLYCOSYLTRANSFERASE-LIKE PROTEIN GNT13-RELATED"/>
    <property type="match status" value="1"/>
</dbReference>
<dbReference type="GO" id="GO:0042285">
    <property type="term" value="F:xylosyltransferase activity"/>
    <property type="evidence" value="ECO:0007669"/>
    <property type="project" value="TreeGrafter"/>
</dbReference>
<comment type="subcellular location">
    <subcellularLocation>
        <location evidence="1">Membrane</location>
        <topology evidence="1">Single-pass type II membrane protein</topology>
    </subcellularLocation>
</comment>
<accession>A0A8J4GEP2</accession>
<dbReference type="PANTHER" id="PTHR12270">
    <property type="entry name" value="GLYCOSYLTRANSFERASE-RELATED"/>
    <property type="match status" value="1"/>
</dbReference>
<evidence type="ECO:0000256" key="3">
    <source>
        <dbReference type="ARBA" id="ARBA00022968"/>
    </source>
</evidence>
<sequence>MRNSTHCKSSGWSYCRALTLSTHRCIALAALRTLHFRAHPQPRTSATTPHAFLRQLKNPGYTVPPPGVATVHRSSTKSGRHKSQPRAGQDIELVTQVSLDRWPRFAQQALAWGGPVSVAVYIPCPLDHPLAGAYQDYLQVLAGNLRNQMAVNSAASNNSRVASAAEAEADGLPQCHLTVSVVHSLRLAREGALVLSGVIPPPQFHENEQEGCNEQLYPINALRNAALRAATCSHVWLVDGDFIPSCGLREALLQPMAGAYVNINSRSSPNGSSSSSESTICDHISSYNLLDLSDSYARPVMWVVPAFELCSVSVNGDVDGGGGGTTANLKAAGVKGIITADQAPPLPIAATEVPDSQVVDVPRTFEQLYAVANGRRGSGVPKDAPKGPGSKPCDKAADAHSSTGAATKPPTELRPFHCGRYPQPVASIDYGCWWAASLGSEMEPSEATLDGNTVPVGRSLESTDGGNKISEAVAGLEGPYWITVPYHEYFEPYGIVRRDQVPLYDERFRGYGLNKVQHVYHMWAAGFQFRVLIKHFCVTVPHTRSLSYRAVFGTAADPRQRLRVEQLYEQFKQEMYNKYGLRYMAPQS</sequence>
<dbReference type="AlphaFoldDB" id="A0A8J4GEP2"/>
<dbReference type="Pfam" id="PF13896">
    <property type="entry name" value="Glyco_transf_49"/>
    <property type="match status" value="2"/>
</dbReference>
<dbReference type="GO" id="GO:0035269">
    <property type="term" value="P:protein O-linked glycosylation via mannose"/>
    <property type="evidence" value="ECO:0007669"/>
    <property type="project" value="TreeGrafter"/>
</dbReference>
<feature type="region of interest" description="Disordered" evidence="7">
    <location>
        <begin position="374"/>
        <end position="412"/>
    </location>
</feature>
<keyword evidence="6" id="KW-0325">Glycoprotein</keyword>
<evidence type="ECO:0000256" key="6">
    <source>
        <dbReference type="ARBA" id="ARBA00023180"/>
    </source>
</evidence>
<keyword evidence="4" id="KW-1133">Transmembrane helix</keyword>
<comment type="caution">
    <text evidence="8">The sequence shown here is derived from an EMBL/GenBank/DDBJ whole genome shotgun (WGS) entry which is preliminary data.</text>
</comment>
<dbReference type="InterPro" id="IPR051292">
    <property type="entry name" value="Xyl/GlcA_transferase"/>
</dbReference>
<evidence type="ECO:0000256" key="7">
    <source>
        <dbReference type="SAM" id="MobiDB-lite"/>
    </source>
</evidence>
<dbReference type="EMBL" id="BNCQ01000019">
    <property type="protein sequence ID" value="GIM05697.1"/>
    <property type="molecule type" value="Genomic_DNA"/>
</dbReference>
<keyword evidence="3" id="KW-0735">Signal-anchor</keyword>
<keyword evidence="5" id="KW-0472">Membrane</keyword>
<organism evidence="8 9">
    <name type="scientific">Volvox reticuliferus</name>
    <dbReference type="NCBI Taxonomy" id="1737510"/>
    <lineage>
        <taxon>Eukaryota</taxon>
        <taxon>Viridiplantae</taxon>
        <taxon>Chlorophyta</taxon>
        <taxon>core chlorophytes</taxon>
        <taxon>Chlorophyceae</taxon>
        <taxon>CS clade</taxon>
        <taxon>Chlamydomonadales</taxon>
        <taxon>Volvocaceae</taxon>
        <taxon>Volvox</taxon>
    </lineage>
</organism>
<evidence type="ECO:0000256" key="5">
    <source>
        <dbReference type="ARBA" id="ARBA00023136"/>
    </source>
</evidence>
<keyword evidence="2" id="KW-0812">Transmembrane</keyword>
<evidence type="ECO:0000313" key="8">
    <source>
        <dbReference type="EMBL" id="GIM05697.1"/>
    </source>
</evidence>
<proteinExistence type="predicted"/>